<sequence length="104" mass="11386">MRSDCMIALLALIAAAGQAAPASIAEDFRLTNPRAIELFERDPRLMQWAVRAFDANGDGHLSIREADTAAIEFKRIADGDTDGQVTPTEYRSASDFIAARWTSN</sequence>
<organism evidence="2 3">
    <name type="scientific">Sphingomonas sabuli</name>
    <dbReference type="NCBI Taxonomy" id="2764186"/>
    <lineage>
        <taxon>Bacteria</taxon>
        <taxon>Pseudomonadati</taxon>
        <taxon>Pseudomonadota</taxon>
        <taxon>Alphaproteobacteria</taxon>
        <taxon>Sphingomonadales</taxon>
        <taxon>Sphingomonadaceae</taxon>
        <taxon>Sphingomonas</taxon>
    </lineage>
</organism>
<dbReference type="Proteomes" id="UP000515861">
    <property type="component" value="Chromosome"/>
</dbReference>
<keyword evidence="3" id="KW-1185">Reference proteome</keyword>
<keyword evidence="1" id="KW-0732">Signal</keyword>
<evidence type="ECO:0000313" key="3">
    <source>
        <dbReference type="Proteomes" id="UP000515861"/>
    </source>
</evidence>
<evidence type="ECO:0000313" key="2">
    <source>
        <dbReference type="EMBL" id="QNM82024.1"/>
    </source>
</evidence>
<name>A0A7G9L075_9SPHN</name>
<dbReference type="PROSITE" id="PS00018">
    <property type="entry name" value="EF_HAND_1"/>
    <property type="match status" value="1"/>
</dbReference>
<dbReference type="AlphaFoldDB" id="A0A7G9L075"/>
<feature type="signal peptide" evidence="1">
    <location>
        <begin position="1"/>
        <end position="19"/>
    </location>
</feature>
<proteinExistence type="predicted"/>
<dbReference type="RefSeq" id="WP_187478980.1">
    <property type="nucleotide sequence ID" value="NZ_CP060697.1"/>
</dbReference>
<dbReference type="SUPFAM" id="SSF47473">
    <property type="entry name" value="EF-hand"/>
    <property type="match status" value="1"/>
</dbReference>
<dbReference type="EMBL" id="CP060697">
    <property type="protein sequence ID" value="QNM82024.1"/>
    <property type="molecule type" value="Genomic_DNA"/>
</dbReference>
<dbReference type="InterPro" id="IPR018247">
    <property type="entry name" value="EF_Hand_1_Ca_BS"/>
</dbReference>
<dbReference type="InterPro" id="IPR011992">
    <property type="entry name" value="EF-hand-dom_pair"/>
</dbReference>
<evidence type="ECO:0000256" key="1">
    <source>
        <dbReference type="SAM" id="SignalP"/>
    </source>
</evidence>
<protein>
    <submittedName>
        <fullName evidence="2">Uncharacterized protein</fullName>
    </submittedName>
</protein>
<dbReference type="KEGG" id="ssau:H8M03_08250"/>
<reference evidence="2 3" key="1">
    <citation type="submission" date="2020-08" db="EMBL/GenBank/DDBJ databases">
        <title>Sphingomonas sp. sand1-3 16S ribosomal RNA gene Genome sequencing and assembly.</title>
        <authorList>
            <person name="Kang M."/>
        </authorList>
    </citation>
    <scope>NUCLEOTIDE SEQUENCE [LARGE SCALE GENOMIC DNA]</scope>
    <source>
        <strain evidence="3">sand1-3</strain>
    </source>
</reference>
<feature type="chain" id="PRO_5028999449" evidence="1">
    <location>
        <begin position="20"/>
        <end position="104"/>
    </location>
</feature>
<dbReference type="Gene3D" id="1.10.238.10">
    <property type="entry name" value="EF-hand"/>
    <property type="match status" value="1"/>
</dbReference>
<accession>A0A7G9L075</accession>
<gene>
    <name evidence="2" type="ORF">H8M03_08250</name>
</gene>